<protein>
    <recommendedName>
        <fullName evidence="4">SAP domain-containing protein</fullName>
    </recommendedName>
</protein>
<keyword evidence="3" id="KW-1185">Reference proteome</keyword>
<sequence>MKRQKTKVNYKVAQRHQKHRQDRECVDNANGKRKVTIRREKATARTDRDFEDFTFKKDTVGYVNKIEAARKLSIGDLISCCNILGLEYSGNREEIISRILHGLMDLDTLTPKNRTAN</sequence>
<organism evidence="3">
    <name type="scientific">Acromyrmex echinatior</name>
    <name type="common">Panamanian leafcutter ant</name>
    <name type="synonym">Acromyrmex octospinosus echinatior</name>
    <dbReference type="NCBI Taxonomy" id="103372"/>
    <lineage>
        <taxon>Eukaryota</taxon>
        <taxon>Metazoa</taxon>
        <taxon>Ecdysozoa</taxon>
        <taxon>Arthropoda</taxon>
        <taxon>Hexapoda</taxon>
        <taxon>Insecta</taxon>
        <taxon>Pterygota</taxon>
        <taxon>Neoptera</taxon>
        <taxon>Endopterygota</taxon>
        <taxon>Hymenoptera</taxon>
        <taxon>Apocrita</taxon>
        <taxon>Aculeata</taxon>
        <taxon>Formicoidea</taxon>
        <taxon>Formicidae</taxon>
        <taxon>Myrmicinae</taxon>
        <taxon>Acromyrmex</taxon>
    </lineage>
</organism>
<proteinExistence type="predicted"/>
<evidence type="ECO:0008006" key="4">
    <source>
        <dbReference type="Google" id="ProtNLM"/>
    </source>
</evidence>
<dbReference type="InParanoid" id="F4WGJ3"/>
<dbReference type="STRING" id="103372.F4WGJ3"/>
<dbReference type="EMBL" id="GL888137">
    <property type="protein sequence ID" value="EGI66658.1"/>
    <property type="molecule type" value="Genomic_DNA"/>
</dbReference>
<feature type="compositionally biased region" description="Basic residues" evidence="1">
    <location>
        <begin position="1"/>
        <end position="20"/>
    </location>
</feature>
<evidence type="ECO:0000256" key="1">
    <source>
        <dbReference type="SAM" id="MobiDB-lite"/>
    </source>
</evidence>
<dbReference type="Proteomes" id="UP000007755">
    <property type="component" value="Unassembled WGS sequence"/>
</dbReference>
<evidence type="ECO:0000313" key="3">
    <source>
        <dbReference type="Proteomes" id="UP000007755"/>
    </source>
</evidence>
<reference evidence="2" key="1">
    <citation type="submission" date="2011-02" db="EMBL/GenBank/DDBJ databases">
        <title>The genome of the leaf-cutting ant Acromyrmex echinatior suggests key adaptations to social evolution and fungus farming.</title>
        <authorList>
            <person name="Nygaard S."/>
            <person name="Zhang G."/>
        </authorList>
    </citation>
    <scope>NUCLEOTIDE SEQUENCE</scope>
</reference>
<dbReference type="AlphaFoldDB" id="F4WGJ3"/>
<gene>
    <name evidence="2" type="ORF">G5I_04774</name>
</gene>
<feature type="region of interest" description="Disordered" evidence="1">
    <location>
        <begin position="1"/>
        <end position="26"/>
    </location>
</feature>
<evidence type="ECO:0000313" key="2">
    <source>
        <dbReference type="EMBL" id="EGI66658.1"/>
    </source>
</evidence>
<name>F4WGJ3_ACREC</name>
<accession>F4WGJ3</accession>